<evidence type="ECO:0000313" key="1">
    <source>
        <dbReference type="EMBL" id="EPQ24569.1"/>
    </source>
</evidence>
<protein>
    <submittedName>
        <fullName evidence="1">Uncharacterized protein</fullName>
    </submittedName>
</protein>
<accession>A0A829HXE7</accession>
<name>A0A829HXE7_9MYCO</name>
<dbReference type="EMBL" id="ATFQ01000013">
    <property type="protein sequence ID" value="EPQ24569.1"/>
    <property type="molecule type" value="Genomic_DNA"/>
</dbReference>
<proteinExistence type="predicted"/>
<sequence>MCIGADEVGATRPNVSHAAMPRFYTGASMSSRFAIPALAVAGALLAAPSALAGPEDGESAADVIADLEARGNIVVINRVGSGPMADCKATAVRPGRFLNPGTVVNTPGVAWGGILLQHRVVNVDITC</sequence>
<dbReference type="AlphaFoldDB" id="A0A829HXE7"/>
<evidence type="ECO:0000313" key="2">
    <source>
        <dbReference type="Proteomes" id="UP000014969"/>
    </source>
</evidence>
<organism evidence="1 2">
    <name type="scientific">Mycobacteroides abscessus subsp. bolletii CRM-0020</name>
    <dbReference type="NCBI Taxonomy" id="1306401"/>
    <lineage>
        <taxon>Bacteria</taxon>
        <taxon>Bacillati</taxon>
        <taxon>Actinomycetota</taxon>
        <taxon>Actinomycetes</taxon>
        <taxon>Mycobacteriales</taxon>
        <taxon>Mycobacteriaceae</taxon>
        <taxon>Mycobacteroides</taxon>
        <taxon>Mycobacteroides abscessus</taxon>
    </lineage>
</organism>
<comment type="caution">
    <text evidence="1">The sequence shown here is derived from an EMBL/GenBank/DDBJ whole genome shotgun (WGS) entry which is preliminary data.</text>
</comment>
<reference evidence="1 2" key="1">
    <citation type="journal article" date="2013" name="Genome Announc.">
        <title>Genome Sequence of an Epidemic Isolate of Mycobacterium abscessus subsp. bolletii from Rio de Janeiro, Brazil.</title>
        <authorList>
            <person name="Davidson R.M."/>
            <person name="Reynolds P.R."/>
            <person name="Farias-Hesson E."/>
            <person name="Duarte R.S."/>
            <person name="Jackson M."/>
            <person name="Strong M."/>
        </authorList>
    </citation>
    <scope>NUCLEOTIDE SEQUENCE [LARGE SCALE GENOMIC DNA]</scope>
    <source>
        <strain evidence="1 2">CRM-0020</strain>
    </source>
</reference>
<dbReference type="Proteomes" id="UP000014969">
    <property type="component" value="Unassembled WGS sequence"/>
</dbReference>
<gene>
    <name evidence="1" type="ORF">J108_05865</name>
</gene>
<dbReference type="RefSeq" id="WP_005118679.1">
    <property type="nucleotide sequence ID" value="NZ_ATFQ01000013.1"/>
</dbReference>